<evidence type="ECO:0000256" key="5">
    <source>
        <dbReference type="ARBA" id="ARBA00012109"/>
    </source>
</evidence>
<comment type="subcellular location">
    <subcellularLocation>
        <location evidence="3">Endoplasmic reticulum membrane</location>
        <topology evidence="3">Peripheral membrane protein</topology>
    </subcellularLocation>
    <subcellularLocation>
        <location evidence="2">Microsome membrane</location>
        <topology evidence="2">Peripheral membrane protein</topology>
    </subcellularLocation>
</comment>
<dbReference type="AlphaFoldDB" id="A0A061I557"/>
<keyword evidence="12" id="KW-0503">Monooxygenase</keyword>
<dbReference type="GO" id="GO:0008202">
    <property type="term" value="P:steroid metabolic process"/>
    <property type="evidence" value="ECO:0007669"/>
    <property type="project" value="TreeGrafter"/>
</dbReference>
<evidence type="ECO:0000256" key="6">
    <source>
        <dbReference type="ARBA" id="ARBA00022617"/>
    </source>
</evidence>
<comment type="catalytic activity">
    <reaction evidence="14">
        <text>an organic molecule + reduced [NADPH--hemoprotein reductase] + O2 = an alcohol + oxidized [NADPH--hemoprotein reductase] + H2O + H(+)</text>
        <dbReference type="Rhea" id="RHEA:17149"/>
        <dbReference type="Rhea" id="RHEA-COMP:11964"/>
        <dbReference type="Rhea" id="RHEA-COMP:11965"/>
        <dbReference type="ChEBI" id="CHEBI:15377"/>
        <dbReference type="ChEBI" id="CHEBI:15378"/>
        <dbReference type="ChEBI" id="CHEBI:15379"/>
        <dbReference type="ChEBI" id="CHEBI:30879"/>
        <dbReference type="ChEBI" id="CHEBI:57618"/>
        <dbReference type="ChEBI" id="CHEBI:58210"/>
        <dbReference type="ChEBI" id="CHEBI:142491"/>
        <dbReference type="EC" id="1.14.14.1"/>
    </reaction>
</comment>
<dbReference type="PANTHER" id="PTHR24302:SF38">
    <property type="entry name" value="CYTOCHROME P450 3A5"/>
    <property type="match status" value="1"/>
</dbReference>
<dbReference type="GO" id="GO:0016712">
    <property type="term" value="F:oxidoreductase activity, acting on paired donors, with incorporation or reduction of molecular oxygen, reduced flavin or flavoprotein as one donor, and incorporation of one atom of oxygen"/>
    <property type="evidence" value="ECO:0007669"/>
    <property type="project" value="UniProtKB-EC"/>
</dbReference>
<dbReference type="InterPro" id="IPR050705">
    <property type="entry name" value="Cytochrome_P450_3A"/>
</dbReference>
<dbReference type="GO" id="GO:0050649">
    <property type="term" value="F:testosterone 6-beta-hydroxylase activity"/>
    <property type="evidence" value="ECO:0007669"/>
    <property type="project" value="TreeGrafter"/>
</dbReference>
<dbReference type="Pfam" id="PF00067">
    <property type="entry name" value="p450"/>
    <property type="match status" value="1"/>
</dbReference>
<comment type="cofactor">
    <cofactor evidence="1">
        <name>heme</name>
        <dbReference type="ChEBI" id="CHEBI:30413"/>
    </cofactor>
</comment>
<evidence type="ECO:0000256" key="13">
    <source>
        <dbReference type="ARBA" id="ARBA00023136"/>
    </source>
</evidence>
<evidence type="ECO:0000256" key="9">
    <source>
        <dbReference type="ARBA" id="ARBA00022848"/>
    </source>
</evidence>
<evidence type="ECO:0000313" key="15">
    <source>
        <dbReference type="EMBL" id="ERE74611.1"/>
    </source>
</evidence>
<keyword evidence="10 15" id="KW-0560">Oxidoreductase</keyword>
<comment type="similarity">
    <text evidence="4">Belongs to the cytochrome P450 family.</text>
</comment>
<keyword evidence="6" id="KW-0349">Heme</keyword>
<dbReference type="GO" id="GO:0070989">
    <property type="term" value="P:oxidative demethylation"/>
    <property type="evidence" value="ECO:0007669"/>
    <property type="project" value="TreeGrafter"/>
</dbReference>
<proteinExistence type="inferred from homology"/>
<dbReference type="EMBL" id="KE675898">
    <property type="protein sequence ID" value="ERE74611.1"/>
    <property type="molecule type" value="Genomic_DNA"/>
</dbReference>
<evidence type="ECO:0000256" key="4">
    <source>
        <dbReference type="ARBA" id="ARBA00010617"/>
    </source>
</evidence>
<dbReference type="SUPFAM" id="SSF48264">
    <property type="entry name" value="Cytochrome P450"/>
    <property type="match status" value="1"/>
</dbReference>
<keyword evidence="8" id="KW-0256">Endoplasmic reticulum</keyword>
<evidence type="ECO:0000256" key="12">
    <source>
        <dbReference type="ARBA" id="ARBA00023033"/>
    </source>
</evidence>
<dbReference type="InterPro" id="IPR036396">
    <property type="entry name" value="Cyt_P450_sf"/>
</dbReference>
<feature type="non-terminal residue" evidence="15">
    <location>
        <position position="1"/>
    </location>
</feature>
<evidence type="ECO:0000256" key="3">
    <source>
        <dbReference type="ARBA" id="ARBA00004406"/>
    </source>
</evidence>
<dbReference type="Gene3D" id="1.10.630.10">
    <property type="entry name" value="Cytochrome P450"/>
    <property type="match status" value="2"/>
</dbReference>
<feature type="non-terminal residue" evidence="15">
    <location>
        <position position="177"/>
    </location>
</feature>
<protein>
    <recommendedName>
        <fullName evidence="5">unspecific monooxygenase</fullName>
        <ecNumber evidence="5">1.14.14.1</ecNumber>
    </recommendedName>
</protein>
<accession>A0A061I557</accession>
<evidence type="ECO:0000256" key="14">
    <source>
        <dbReference type="ARBA" id="ARBA00047827"/>
    </source>
</evidence>
<evidence type="ECO:0000256" key="11">
    <source>
        <dbReference type="ARBA" id="ARBA00023004"/>
    </source>
</evidence>
<evidence type="ECO:0000313" key="16">
    <source>
        <dbReference type="Proteomes" id="UP000030759"/>
    </source>
</evidence>
<keyword evidence="7" id="KW-0479">Metal-binding</keyword>
<sequence length="177" mass="20512">YGSYSHGVFKKLGIPGPKPHAFWAPEMFYDGGRPVLGILDPEVIKTVLVKECYSTFTNHWTCGPVGPMKKAITISEDEEWKRLQTLLSPTFTSGKLKEVMMERAFTYGMNLGQVDIIFPFLTPIYEILHISMFPNWLMDFFYEFVKMMKQNHLETNQKTQVDFLHLMMNSKGKESQK</sequence>
<dbReference type="PANTHER" id="PTHR24302">
    <property type="entry name" value="CYTOCHROME P450 FAMILY 3"/>
    <property type="match status" value="1"/>
</dbReference>
<name>A0A061I557_CRIGR</name>
<organism evidence="15 16">
    <name type="scientific">Cricetulus griseus</name>
    <name type="common">Chinese hamster</name>
    <name type="synonym">Cricetulus barabensis griseus</name>
    <dbReference type="NCBI Taxonomy" id="10029"/>
    <lineage>
        <taxon>Eukaryota</taxon>
        <taxon>Metazoa</taxon>
        <taxon>Chordata</taxon>
        <taxon>Craniata</taxon>
        <taxon>Vertebrata</taxon>
        <taxon>Euteleostomi</taxon>
        <taxon>Mammalia</taxon>
        <taxon>Eutheria</taxon>
        <taxon>Euarchontoglires</taxon>
        <taxon>Glires</taxon>
        <taxon>Rodentia</taxon>
        <taxon>Myomorpha</taxon>
        <taxon>Muroidea</taxon>
        <taxon>Cricetidae</taxon>
        <taxon>Cricetinae</taxon>
        <taxon>Cricetulus</taxon>
    </lineage>
</organism>
<evidence type="ECO:0000256" key="8">
    <source>
        <dbReference type="ARBA" id="ARBA00022824"/>
    </source>
</evidence>
<evidence type="ECO:0000256" key="7">
    <source>
        <dbReference type="ARBA" id="ARBA00022723"/>
    </source>
</evidence>
<keyword evidence="11" id="KW-0408">Iron</keyword>
<dbReference type="Proteomes" id="UP000030759">
    <property type="component" value="Unassembled WGS sequence"/>
</dbReference>
<dbReference type="GO" id="GO:0005506">
    <property type="term" value="F:iron ion binding"/>
    <property type="evidence" value="ECO:0007669"/>
    <property type="project" value="InterPro"/>
</dbReference>
<keyword evidence="13" id="KW-0472">Membrane</keyword>
<gene>
    <name evidence="15" type="ORF">H671_4g13303</name>
</gene>
<reference evidence="16" key="1">
    <citation type="journal article" date="2013" name="Nat. Biotechnol.">
        <title>Chinese hamster genome sequenced from sorted chromosomes.</title>
        <authorList>
            <person name="Brinkrolf K."/>
            <person name="Rupp O."/>
            <person name="Laux H."/>
            <person name="Kollin F."/>
            <person name="Ernst W."/>
            <person name="Linke B."/>
            <person name="Kofler R."/>
            <person name="Romand S."/>
            <person name="Hesse F."/>
            <person name="Budach W.E."/>
            <person name="Galosy S."/>
            <person name="Muller D."/>
            <person name="Noll T."/>
            <person name="Wienberg J."/>
            <person name="Jostock T."/>
            <person name="Leonard M."/>
            <person name="Grillari J."/>
            <person name="Tauch A."/>
            <person name="Goesmann A."/>
            <person name="Helk B."/>
            <person name="Mott J.E."/>
            <person name="Puhler A."/>
            <person name="Borth N."/>
        </authorList>
    </citation>
    <scope>NUCLEOTIDE SEQUENCE [LARGE SCALE GENOMIC DNA]</scope>
    <source>
        <strain evidence="16">17A/GY</strain>
    </source>
</reference>
<keyword evidence="9" id="KW-0492">Microsome</keyword>
<dbReference type="GO" id="GO:0020037">
    <property type="term" value="F:heme binding"/>
    <property type="evidence" value="ECO:0007669"/>
    <property type="project" value="InterPro"/>
</dbReference>
<evidence type="ECO:0000256" key="1">
    <source>
        <dbReference type="ARBA" id="ARBA00001971"/>
    </source>
</evidence>
<dbReference type="EC" id="1.14.14.1" evidence="5"/>
<dbReference type="InterPro" id="IPR001128">
    <property type="entry name" value="Cyt_P450"/>
</dbReference>
<evidence type="ECO:0000256" key="10">
    <source>
        <dbReference type="ARBA" id="ARBA00023002"/>
    </source>
</evidence>
<dbReference type="GO" id="GO:0005789">
    <property type="term" value="C:endoplasmic reticulum membrane"/>
    <property type="evidence" value="ECO:0007669"/>
    <property type="project" value="UniProtKB-SubCell"/>
</dbReference>
<evidence type="ECO:0000256" key="2">
    <source>
        <dbReference type="ARBA" id="ARBA00004174"/>
    </source>
</evidence>